<keyword evidence="3" id="KW-0472">Membrane</keyword>
<dbReference type="InterPro" id="IPR036291">
    <property type="entry name" value="NAD(P)-bd_dom_sf"/>
</dbReference>
<comment type="similarity">
    <text evidence="2">Belongs to the NAD(P)-dependent epimerase/dehydratase family. Dihydroflavonol-4-reductase subfamily.</text>
</comment>
<dbReference type="EMBL" id="JBFXLS010000068">
    <property type="protein sequence ID" value="KAL2820859.1"/>
    <property type="molecule type" value="Genomic_DNA"/>
</dbReference>
<evidence type="ECO:0000313" key="5">
    <source>
        <dbReference type="EMBL" id="KAL2820859.1"/>
    </source>
</evidence>
<dbReference type="PANTHER" id="PTHR10366">
    <property type="entry name" value="NAD DEPENDENT EPIMERASE/DEHYDRATASE"/>
    <property type="match status" value="1"/>
</dbReference>
<gene>
    <name evidence="5" type="ORF">BDW59DRAFT_174433</name>
</gene>
<dbReference type="Proteomes" id="UP001610335">
    <property type="component" value="Unassembled WGS sequence"/>
</dbReference>
<dbReference type="PANTHER" id="PTHR10366:SF564">
    <property type="entry name" value="STEROL-4-ALPHA-CARBOXYLATE 3-DEHYDROGENASE, DECARBOXYLATING"/>
    <property type="match status" value="1"/>
</dbReference>
<comment type="caution">
    <text evidence="5">The sequence shown here is derived from an EMBL/GenBank/DDBJ whole genome shotgun (WGS) entry which is preliminary data.</text>
</comment>
<dbReference type="InterPro" id="IPR001509">
    <property type="entry name" value="Epimerase_deHydtase"/>
</dbReference>
<keyword evidence="3" id="KW-0812">Transmembrane</keyword>
<evidence type="ECO:0000313" key="6">
    <source>
        <dbReference type="Proteomes" id="UP001610335"/>
    </source>
</evidence>
<dbReference type="Pfam" id="PF01370">
    <property type="entry name" value="Epimerase"/>
    <property type="match status" value="1"/>
</dbReference>
<keyword evidence="1" id="KW-0560">Oxidoreductase</keyword>
<evidence type="ECO:0000256" key="1">
    <source>
        <dbReference type="ARBA" id="ARBA00023002"/>
    </source>
</evidence>
<proteinExistence type="inferred from homology"/>
<sequence length="307" mass="33674">MDNNALILVTGANGFLGTWLVGYLLDKGFSVRAAVRDVGKGRHLLQKYADFDSRLKLAFVPDMEKHGAYHEAVKSVDAIIHTASPVHLDAKDPKVVFTSSCAAILDSSSTSASVSEKDWNDARVEQCANLGADAEPLAKYAASKVLAEKSVWTFVEEHKFALKWDLVVINPPYMFGSLNSSTRMWYGAVAEGHYFGGSPLTSPGHGWVDVRDIADAHIRALAVPDAGWERIIISAGSWVWQDWVNTVYALPSSVCPGFPRAEAPEEIQTRYITFDGSKQERILGLKLRSMEESATDILENYVALGLL</sequence>
<feature type="transmembrane region" description="Helical" evidence="3">
    <location>
        <begin position="6"/>
        <end position="25"/>
    </location>
</feature>
<evidence type="ECO:0000259" key="4">
    <source>
        <dbReference type="Pfam" id="PF01370"/>
    </source>
</evidence>
<accession>A0ABR4I0M1</accession>
<keyword evidence="6" id="KW-1185">Reference proteome</keyword>
<name>A0ABR4I0M1_9EURO</name>
<protein>
    <submittedName>
        <fullName evidence="5">NAD(P)-binding protein</fullName>
    </submittedName>
</protein>
<keyword evidence="3" id="KW-1133">Transmembrane helix</keyword>
<dbReference type="InterPro" id="IPR050425">
    <property type="entry name" value="NAD(P)_dehydrat-like"/>
</dbReference>
<dbReference type="InterPro" id="IPR002052">
    <property type="entry name" value="DNA_methylase_N6_adenine_CS"/>
</dbReference>
<feature type="domain" description="NAD-dependent epimerase/dehydratase" evidence="4">
    <location>
        <begin position="7"/>
        <end position="233"/>
    </location>
</feature>
<evidence type="ECO:0000256" key="3">
    <source>
        <dbReference type="SAM" id="Phobius"/>
    </source>
</evidence>
<dbReference type="Gene3D" id="3.40.50.720">
    <property type="entry name" value="NAD(P)-binding Rossmann-like Domain"/>
    <property type="match status" value="2"/>
</dbReference>
<reference evidence="5 6" key="1">
    <citation type="submission" date="2024-07" db="EMBL/GenBank/DDBJ databases">
        <title>Section-level genome sequencing and comparative genomics of Aspergillus sections Usti and Cavernicolus.</title>
        <authorList>
            <consortium name="Lawrence Berkeley National Laboratory"/>
            <person name="Nybo J.L."/>
            <person name="Vesth T.C."/>
            <person name="Theobald S."/>
            <person name="Frisvad J.C."/>
            <person name="Larsen T.O."/>
            <person name="Kjaerboelling I."/>
            <person name="Rothschild-Mancinelli K."/>
            <person name="Lyhne E.K."/>
            <person name="Kogle M.E."/>
            <person name="Barry K."/>
            <person name="Clum A."/>
            <person name="Na H."/>
            <person name="Ledsgaard L."/>
            <person name="Lin J."/>
            <person name="Lipzen A."/>
            <person name="Kuo A."/>
            <person name="Riley R."/>
            <person name="Mondo S."/>
            <person name="LaButti K."/>
            <person name="Haridas S."/>
            <person name="Pangalinan J."/>
            <person name="Salamov A.A."/>
            <person name="Simmons B.A."/>
            <person name="Magnuson J.K."/>
            <person name="Chen J."/>
            <person name="Drula E."/>
            <person name="Henrissat B."/>
            <person name="Wiebenga A."/>
            <person name="Lubbers R.J."/>
            <person name="Gomes A.C."/>
            <person name="Makela M.R."/>
            <person name="Stajich J."/>
            <person name="Grigoriev I.V."/>
            <person name="Mortensen U.H."/>
            <person name="De vries R.P."/>
            <person name="Baker S.E."/>
            <person name="Andersen M.R."/>
        </authorList>
    </citation>
    <scope>NUCLEOTIDE SEQUENCE [LARGE SCALE GENOMIC DNA]</scope>
    <source>
        <strain evidence="5 6">CBS 600.67</strain>
    </source>
</reference>
<dbReference type="PROSITE" id="PS00092">
    <property type="entry name" value="N6_MTASE"/>
    <property type="match status" value="1"/>
</dbReference>
<dbReference type="SUPFAM" id="SSF51735">
    <property type="entry name" value="NAD(P)-binding Rossmann-fold domains"/>
    <property type="match status" value="1"/>
</dbReference>
<organism evidence="5 6">
    <name type="scientific">Aspergillus cavernicola</name>
    <dbReference type="NCBI Taxonomy" id="176166"/>
    <lineage>
        <taxon>Eukaryota</taxon>
        <taxon>Fungi</taxon>
        <taxon>Dikarya</taxon>
        <taxon>Ascomycota</taxon>
        <taxon>Pezizomycotina</taxon>
        <taxon>Eurotiomycetes</taxon>
        <taxon>Eurotiomycetidae</taxon>
        <taxon>Eurotiales</taxon>
        <taxon>Aspergillaceae</taxon>
        <taxon>Aspergillus</taxon>
        <taxon>Aspergillus subgen. Nidulantes</taxon>
    </lineage>
</organism>
<evidence type="ECO:0000256" key="2">
    <source>
        <dbReference type="ARBA" id="ARBA00023445"/>
    </source>
</evidence>